<dbReference type="PANTHER" id="PTHR30514:SF18">
    <property type="entry name" value="RPIR-FAMILY TRANSCRIPTIONAL REGULATOR"/>
    <property type="match status" value="1"/>
</dbReference>
<dbReference type="InterPro" id="IPR009057">
    <property type="entry name" value="Homeodomain-like_sf"/>
</dbReference>
<accession>A0ABX0W060</accession>
<organism evidence="6 7">
    <name type="scientific">Marivivens donghaensis</name>
    <dbReference type="NCBI Taxonomy" id="1699413"/>
    <lineage>
        <taxon>Bacteria</taxon>
        <taxon>Pseudomonadati</taxon>
        <taxon>Pseudomonadota</taxon>
        <taxon>Alphaproteobacteria</taxon>
        <taxon>Rhodobacterales</taxon>
        <taxon>Paracoccaceae</taxon>
        <taxon>Marivivens group</taxon>
        <taxon>Marivivens</taxon>
    </lineage>
</organism>
<sequence>MEKYKEIRALLIRVVEDGTPTLSSFAAWILDHLNDVAFQSIRGLATMAEVNPNTVTRLARELGYEGYEAFRQDVRSLLNRPRSQYSDRAQALSQKTGSDIWQEALFSSWTNVETLFTREALATLDECVDPLLEAQHVYSLGVRSCFSIAHYFSYAGAMAFDNFVHVPAMPGAILDQISRATPDDIVVAITYEHYSSEVVRACQVARDAGARVLALTDSYQSPIAIGAWKVIRLPMSGPQLMPSLTTAFITCELLLSAMTARSESAAENVAKFESAISQYGGYFKD</sequence>
<feature type="domain" description="HTH rpiR-type" evidence="4">
    <location>
        <begin position="5"/>
        <end position="81"/>
    </location>
</feature>
<dbReference type="PROSITE" id="PS51071">
    <property type="entry name" value="HTH_RPIR"/>
    <property type="match status" value="1"/>
</dbReference>
<gene>
    <name evidence="6" type="ORF">HCZ30_14880</name>
</gene>
<dbReference type="Gene3D" id="3.40.50.10490">
    <property type="entry name" value="Glucose-6-phosphate isomerase like protein, domain 1"/>
    <property type="match status" value="1"/>
</dbReference>
<dbReference type="Proteomes" id="UP000709466">
    <property type="component" value="Unassembled WGS sequence"/>
</dbReference>
<evidence type="ECO:0000259" key="4">
    <source>
        <dbReference type="PROSITE" id="PS51071"/>
    </source>
</evidence>
<dbReference type="InterPro" id="IPR000281">
    <property type="entry name" value="HTH_RpiR"/>
</dbReference>
<dbReference type="InterPro" id="IPR035472">
    <property type="entry name" value="RpiR-like_SIS"/>
</dbReference>
<dbReference type="SUPFAM" id="SSF46689">
    <property type="entry name" value="Homeodomain-like"/>
    <property type="match status" value="1"/>
</dbReference>
<keyword evidence="3" id="KW-0804">Transcription</keyword>
<evidence type="ECO:0000256" key="1">
    <source>
        <dbReference type="ARBA" id="ARBA00023015"/>
    </source>
</evidence>
<dbReference type="InterPro" id="IPR046348">
    <property type="entry name" value="SIS_dom_sf"/>
</dbReference>
<dbReference type="InterPro" id="IPR036388">
    <property type="entry name" value="WH-like_DNA-bd_sf"/>
</dbReference>
<comment type="caution">
    <text evidence="6">The sequence shown here is derived from an EMBL/GenBank/DDBJ whole genome shotgun (WGS) entry which is preliminary data.</text>
</comment>
<evidence type="ECO:0000256" key="3">
    <source>
        <dbReference type="ARBA" id="ARBA00023163"/>
    </source>
</evidence>
<dbReference type="SUPFAM" id="SSF53697">
    <property type="entry name" value="SIS domain"/>
    <property type="match status" value="1"/>
</dbReference>
<dbReference type="Gene3D" id="1.10.10.10">
    <property type="entry name" value="Winged helix-like DNA-binding domain superfamily/Winged helix DNA-binding domain"/>
    <property type="match status" value="1"/>
</dbReference>
<evidence type="ECO:0000313" key="7">
    <source>
        <dbReference type="Proteomes" id="UP000709466"/>
    </source>
</evidence>
<dbReference type="InterPro" id="IPR001347">
    <property type="entry name" value="SIS_dom"/>
</dbReference>
<proteinExistence type="predicted"/>
<evidence type="ECO:0000313" key="6">
    <source>
        <dbReference type="EMBL" id="NIY73715.1"/>
    </source>
</evidence>
<protein>
    <submittedName>
        <fullName evidence="6">MurR/RpiR family transcriptional regulator</fullName>
    </submittedName>
</protein>
<keyword evidence="7" id="KW-1185">Reference proteome</keyword>
<dbReference type="CDD" id="cd05013">
    <property type="entry name" value="SIS_RpiR"/>
    <property type="match status" value="1"/>
</dbReference>
<dbReference type="PANTHER" id="PTHR30514">
    <property type="entry name" value="GLUCOKINASE"/>
    <property type="match status" value="1"/>
</dbReference>
<dbReference type="Pfam" id="PF01418">
    <property type="entry name" value="HTH_6"/>
    <property type="match status" value="1"/>
</dbReference>
<dbReference type="EMBL" id="JAATOP010000012">
    <property type="protein sequence ID" value="NIY73715.1"/>
    <property type="molecule type" value="Genomic_DNA"/>
</dbReference>
<reference evidence="6 7" key="1">
    <citation type="submission" date="2020-03" db="EMBL/GenBank/DDBJ databases">
        <title>Bacterial isolates of synthetic phycosphere.</title>
        <authorList>
            <person name="Fu H."/>
            <person name="Moran M.A."/>
        </authorList>
    </citation>
    <scope>NUCLEOTIDE SEQUENCE [LARGE SCALE GENOMIC DNA]</scope>
    <source>
        <strain evidence="6 7">HF1</strain>
    </source>
</reference>
<dbReference type="Pfam" id="PF01380">
    <property type="entry name" value="SIS"/>
    <property type="match status" value="1"/>
</dbReference>
<keyword evidence="2" id="KW-0238">DNA-binding</keyword>
<dbReference type="PROSITE" id="PS51464">
    <property type="entry name" value="SIS"/>
    <property type="match status" value="1"/>
</dbReference>
<dbReference type="InterPro" id="IPR047640">
    <property type="entry name" value="RpiR-like"/>
</dbReference>
<feature type="domain" description="SIS" evidence="5">
    <location>
        <begin position="127"/>
        <end position="264"/>
    </location>
</feature>
<dbReference type="RefSeq" id="WP_167639097.1">
    <property type="nucleotide sequence ID" value="NZ_JAATOP010000012.1"/>
</dbReference>
<evidence type="ECO:0000256" key="2">
    <source>
        <dbReference type="ARBA" id="ARBA00023125"/>
    </source>
</evidence>
<name>A0ABX0W060_9RHOB</name>
<evidence type="ECO:0000259" key="5">
    <source>
        <dbReference type="PROSITE" id="PS51464"/>
    </source>
</evidence>
<keyword evidence="1" id="KW-0805">Transcription regulation</keyword>